<name>A0A8S9Z6W2_9TREM</name>
<evidence type="ECO:0000256" key="10">
    <source>
        <dbReference type="ARBA" id="ARBA00023317"/>
    </source>
</evidence>
<dbReference type="InterPro" id="IPR033177">
    <property type="entry name" value="PSD-B"/>
</dbReference>
<reference evidence="13" key="1">
    <citation type="submission" date="2019-07" db="EMBL/GenBank/DDBJ databases">
        <title>Annotation for the trematode Paragonimus miyazaki's.</title>
        <authorList>
            <person name="Choi Y.-J."/>
        </authorList>
    </citation>
    <scope>NUCLEOTIDE SEQUENCE</scope>
    <source>
        <strain evidence="13">Japan</strain>
    </source>
</reference>
<evidence type="ECO:0000256" key="5">
    <source>
        <dbReference type="ARBA" id="ARBA00022793"/>
    </source>
</evidence>
<dbReference type="AlphaFoldDB" id="A0A8S9Z6W2"/>
<dbReference type="GO" id="GO:0005739">
    <property type="term" value="C:mitochondrion"/>
    <property type="evidence" value="ECO:0007669"/>
    <property type="project" value="TreeGrafter"/>
</dbReference>
<evidence type="ECO:0000256" key="6">
    <source>
        <dbReference type="ARBA" id="ARBA00023098"/>
    </source>
</evidence>
<evidence type="ECO:0000256" key="11">
    <source>
        <dbReference type="ARBA" id="ARBA00024326"/>
    </source>
</evidence>
<keyword evidence="10" id="KW-0670">Pyruvate</keyword>
<dbReference type="GO" id="GO:0004609">
    <property type="term" value="F:phosphatidylserine decarboxylase activity"/>
    <property type="evidence" value="ECO:0007669"/>
    <property type="project" value="UniProtKB-EC"/>
</dbReference>
<comment type="function">
    <text evidence="12">Catalyzes the formation of phosphatidylethanolamine (PtdEtn) from phosphatidylserine (PtdSer). Plays a central role in phospholipid metabolism and in the interorganelle trafficking of phosphatidylserine. May be involved in lipid droplet biogenesis at the endoplasmic reticulum membrane.</text>
</comment>
<evidence type="ECO:0000256" key="3">
    <source>
        <dbReference type="ARBA" id="ARBA00012243"/>
    </source>
</evidence>
<evidence type="ECO:0000256" key="12">
    <source>
        <dbReference type="ARBA" id="ARBA00045136"/>
    </source>
</evidence>
<keyword evidence="9" id="KW-1208">Phospholipid metabolism</keyword>
<keyword evidence="7" id="KW-0594">Phospholipid biosynthesis</keyword>
<organism evidence="13 14">
    <name type="scientific">Paragonimus skrjabini miyazakii</name>
    <dbReference type="NCBI Taxonomy" id="59628"/>
    <lineage>
        <taxon>Eukaryota</taxon>
        <taxon>Metazoa</taxon>
        <taxon>Spiralia</taxon>
        <taxon>Lophotrochozoa</taxon>
        <taxon>Platyhelminthes</taxon>
        <taxon>Trematoda</taxon>
        <taxon>Digenea</taxon>
        <taxon>Plagiorchiida</taxon>
        <taxon>Troglotremata</taxon>
        <taxon>Troglotrematidae</taxon>
        <taxon>Paragonimus</taxon>
    </lineage>
</organism>
<proteinExistence type="predicted"/>
<dbReference type="Pfam" id="PF02666">
    <property type="entry name" value="PS_Dcarbxylase"/>
    <property type="match status" value="2"/>
</dbReference>
<keyword evidence="14" id="KW-1185">Reference proteome</keyword>
<dbReference type="EMBL" id="JTDE01000470">
    <property type="protein sequence ID" value="KAF7261153.1"/>
    <property type="molecule type" value="Genomic_DNA"/>
</dbReference>
<dbReference type="GO" id="GO:0006646">
    <property type="term" value="P:phosphatidylethanolamine biosynthetic process"/>
    <property type="evidence" value="ECO:0007669"/>
    <property type="project" value="TreeGrafter"/>
</dbReference>
<dbReference type="OrthoDB" id="4330at2759"/>
<evidence type="ECO:0000256" key="4">
    <source>
        <dbReference type="ARBA" id="ARBA00022516"/>
    </source>
</evidence>
<comment type="cofactor">
    <cofactor evidence="1">
        <name>pyruvate</name>
        <dbReference type="ChEBI" id="CHEBI:15361"/>
    </cofactor>
</comment>
<evidence type="ECO:0000313" key="14">
    <source>
        <dbReference type="Proteomes" id="UP000822476"/>
    </source>
</evidence>
<keyword evidence="5" id="KW-0210">Decarboxylase</keyword>
<comment type="pathway">
    <text evidence="2">Lipid metabolism.</text>
</comment>
<keyword evidence="6" id="KW-0443">Lipid metabolism</keyword>
<keyword evidence="8" id="KW-0456">Lyase</keyword>
<evidence type="ECO:0000313" key="13">
    <source>
        <dbReference type="EMBL" id="KAF7261153.1"/>
    </source>
</evidence>
<dbReference type="PANTHER" id="PTHR10067:SF6">
    <property type="entry name" value="PHOSPHATIDYLSERINE DECARBOXYLASE PROENZYME, MITOCHONDRIAL"/>
    <property type="match status" value="1"/>
</dbReference>
<evidence type="ECO:0000256" key="2">
    <source>
        <dbReference type="ARBA" id="ARBA00005189"/>
    </source>
</evidence>
<keyword evidence="4" id="KW-0444">Lipid biosynthesis</keyword>
<evidence type="ECO:0000256" key="8">
    <source>
        <dbReference type="ARBA" id="ARBA00023239"/>
    </source>
</evidence>
<comment type="pathway">
    <text evidence="11">Phospholipid metabolism; phosphatidylethanolamine biosynthesis.</text>
</comment>
<comment type="caution">
    <text evidence="13">The sequence shown here is derived from an EMBL/GenBank/DDBJ whole genome shotgun (WGS) entry which is preliminary data.</text>
</comment>
<accession>A0A8S9Z6W2</accession>
<gene>
    <name evidence="13" type="ORF">EG68_01160</name>
</gene>
<evidence type="ECO:0000256" key="1">
    <source>
        <dbReference type="ARBA" id="ARBA00001928"/>
    </source>
</evidence>
<protein>
    <recommendedName>
        <fullName evidence="3">phosphatidylserine decarboxylase</fullName>
        <ecNumber evidence="3">4.1.1.65</ecNumber>
    </recommendedName>
</protein>
<evidence type="ECO:0000256" key="9">
    <source>
        <dbReference type="ARBA" id="ARBA00023264"/>
    </source>
</evidence>
<dbReference type="EC" id="4.1.1.65" evidence="3"/>
<sequence>MFLEPDGQQLTEIAEIGLYPSTPATSPDYSVSNENIRVRRNPAQEELSVRCPRSKNPSSNMPSSTSFQIRVPENESSKWIRVSALAYYVLYWLGTAYIWRLVYERLPLRTTSRVVGRLARIRLPYWMRAPIYRGYGWLFQVKLDEVEHFDDLARYDSISAFFQRRLRPSVHNIDPHSNLISPADGTVLCCGLVKDGHLEQVKGLFYSLHGLLGPNTWKEMETTSTTSAHSLNQPRPMHSIRSATELNAQFVPCMTSQGMNYLPIRQLHHITDTDQCKHPALVEYNRNAPVNSSICAHSSGMRLEDLNYVDSLLLTRAQSPQRKTGIILDSESKPESEVKVTSKMVCGERLTGLYHILIYLSPGDYHRFHSPTDWTIFMRRHFPGKLFPVSPSLLKHHNQLYCTNERVVYVGRWQCGFFAFVAVGSTNVGSIEIFADPNLVTNVPRRTAAEGSGHRNSSVHTSQKQAQPHLIVNTENYQDLYFQQGVSQVKGNTFGKFNFGSTVILLFEAPLTEFQFTVTVGSRIRVGQSIGSCVQTSHVHHAVWNFSTRLGSWDQLTPGHVETVAPTAEFPPKSKTWRQNYDEWIGRILSTMLTTRWIRVGSVTLEIE</sequence>
<dbReference type="InterPro" id="IPR003817">
    <property type="entry name" value="PS_Dcarbxylase"/>
</dbReference>
<dbReference type="NCBIfam" id="TIGR00163">
    <property type="entry name" value="PS_decarb"/>
    <property type="match status" value="1"/>
</dbReference>
<dbReference type="PANTHER" id="PTHR10067">
    <property type="entry name" value="PHOSPHATIDYLSERINE DECARBOXYLASE"/>
    <property type="match status" value="1"/>
</dbReference>
<dbReference type="Proteomes" id="UP000822476">
    <property type="component" value="Unassembled WGS sequence"/>
</dbReference>
<evidence type="ECO:0000256" key="7">
    <source>
        <dbReference type="ARBA" id="ARBA00023209"/>
    </source>
</evidence>